<evidence type="ECO:0000256" key="2">
    <source>
        <dbReference type="SAM" id="MobiDB-lite"/>
    </source>
</evidence>
<accession>A0A1M5YY69</accession>
<dbReference type="Proteomes" id="UP000183995">
    <property type="component" value="Unassembled WGS sequence"/>
</dbReference>
<reference evidence="5 6" key="1">
    <citation type="submission" date="2016-11" db="EMBL/GenBank/DDBJ databases">
        <authorList>
            <person name="Jaros S."/>
            <person name="Januszkiewicz K."/>
            <person name="Wedrychowicz H."/>
        </authorList>
    </citation>
    <scope>NUCLEOTIDE SEQUENCE [LARGE SCALE GENOMIC DNA]</scope>
    <source>
        <strain evidence="5 6">DSM 10068</strain>
    </source>
</reference>
<dbReference type="PANTHER" id="PTHR43208">
    <property type="entry name" value="ABC TRANSPORTER SUBSTRATE-BINDING PROTEIN"/>
    <property type="match status" value="1"/>
</dbReference>
<dbReference type="Pfam" id="PF02608">
    <property type="entry name" value="Bmp"/>
    <property type="match status" value="1"/>
</dbReference>
<evidence type="ECO:0000259" key="4">
    <source>
        <dbReference type="Pfam" id="PF02608"/>
    </source>
</evidence>
<feature type="region of interest" description="Disordered" evidence="2">
    <location>
        <begin position="26"/>
        <end position="48"/>
    </location>
</feature>
<dbReference type="GO" id="GO:0005886">
    <property type="term" value="C:plasma membrane"/>
    <property type="evidence" value="ECO:0007669"/>
    <property type="project" value="InterPro"/>
</dbReference>
<dbReference type="EMBL" id="FQXV01000011">
    <property type="protein sequence ID" value="SHI16992.1"/>
    <property type="molecule type" value="Genomic_DNA"/>
</dbReference>
<proteinExistence type="predicted"/>
<dbReference type="SUPFAM" id="SSF53822">
    <property type="entry name" value="Periplasmic binding protein-like I"/>
    <property type="match status" value="1"/>
</dbReference>
<sequence length="401" mass="42269">MKKILALTLALVMMIALAACGSSTPGTPSSPSAEATASASPSAPATAGIPKDKLKIGFIHIADPNDKGYTFNHDLGTQKMAENLGLSKDQIINKYNIPEDDKCATAINELIEAGCNAIFATSFGHGDYMLEAAKEHPDIQFFHATGAAAASSGLSNFHNYFTSIYEARYLGGIAAGLKLNELGATKLGYVGAYPYAEVISGFTAFYLGAKSVCPDVTMDVIYTTSWHDPVKEAQVAKTLIDGGCKVISQHSDSTAPATTAEDNGVFQVGYNADMSEAAPNASLISARSDWSVYLTYAVQSIIDGKQIPADWCQGLAEGAVFLSPLNTKIAAPGTQDAIDKAIAEIKAGTLHVFAGPLTGSGVDFDNKTVTVDVKAGDWFHESETQSAPYWNYIIPGVNVID</sequence>
<dbReference type="CDD" id="cd19963">
    <property type="entry name" value="PBP1_BMP-like"/>
    <property type="match status" value="1"/>
</dbReference>
<keyword evidence="6" id="KW-1185">Reference proteome</keyword>
<organism evidence="5 6">
    <name type="scientific">Sporobacter termitidis DSM 10068</name>
    <dbReference type="NCBI Taxonomy" id="1123282"/>
    <lineage>
        <taxon>Bacteria</taxon>
        <taxon>Bacillati</taxon>
        <taxon>Bacillota</taxon>
        <taxon>Clostridia</taxon>
        <taxon>Eubacteriales</taxon>
        <taxon>Oscillospiraceae</taxon>
        <taxon>Sporobacter</taxon>
    </lineage>
</organism>
<dbReference type="InterPro" id="IPR003760">
    <property type="entry name" value="PnrA-like"/>
</dbReference>
<dbReference type="PANTHER" id="PTHR43208:SF1">
    <property type="entry name" value="ABC TRANSPORTER SUBSTRATE-BINDING PROTEIN"/>
    <property type="match status" value="1"/>
</dbReference>
<feature type="domain" description="ABC transporter substrate-binding protein PnrA-like" evidence="4">
    <location>
        <begin position="54"/>
        <end position="328"/>
    </location>
</feature>
<dbReference type="InterPro" id="IPR028082">
    <property type="entry name" value="Peripla_BP_I"/>
</dbReference>
<dbReference type="Gene3D" id="3.40.50.2300">
    <property type="match status" value="2"/>
</dbReference>
<evidence type="ECO:0000256" key="3">
    <source>
        <dbReference type="SAM" id="SignalP"/>
    </source>
</evidence>
<evidence type="ECO:0000256" key="1">
    <source>
        <dbReference type="ARBA" id="ARBA00022729"/>
    </source>
</evidence>
<evidence type="ECO:0000313" key="5">
    <source>
        <dbReference type="EMBL" id="SHI16992.1"/>
    </source>
</evidence>
<feature type="signal peptide" evidence="3">
    <location>
        <begin position="1"/>
        <end position="18"/>
    </location>
</feature>
<dbReference type="RefSeq" id="WP_073080629.1">
    <property type="nucleotide sequence ID" value="NZ_FQXV01000011.1"/>
</dbReference>
<name>A0A1M5YY69_9FIRM</name>
<dbReference type="PROSITE" id="PS51257">
    <property type="entry name" value="PROKAR_LIPOPROTEIN"/>
    <property type="match status" value="1"/>
</dbReference>
<dbReference type="InterPro" id="IPR052910">
    <property type="entry name" value="ABC-Purine-Binding"/>
</dbReference>
<gene>
    <name evidence="5" type="ORF">SAMN02745823_02998</name>
</gene>
<protein>
    <submittedName>
        <fullName evidence="5">Nucleoside-binding protein</fullName>
    </submittedName>
</protein>
<evidence type="ECO:0000313" key="6">
    <source>
        <dbReference type="Proteomes" id="UP000183995"/>
    </source>
</evidence>
<dbReference type="STRING" id="1123282.SAMN02745823_02998"/>
<keyword evidence="1 3" id="KW-0732">Signal</keyword>
<dbReference type="AlphaFoldDB" id="A0A1M5YY69"/>
<feature type="chain" id="PRO_5013087533" evidence="3">
    <location>
        <begin position="19"/>
        <end position="401"/>
    </location>
</feature>